<dbReference type="Pfam" id="PF13673">
    <property type="entry name" value="Acetyltransf_10"/>
    <property type="match status" value="1"/>
</dbReference>
<feature type="domain" description="N-acetyltransferase" evidence="1">
    <location>
        <begin position="7"/>
        <end position="147"/>
    </location>
</feature>
<name>A0ABQ1I1S0_9ALTE</name>
<proteinExistence type="predicted"/>
<dbReference type="Gene3D" id="3.40.630.30">
    <property type="match status" value="1"/>
</dbReference>
<dbReference type="InterPro" id="IPR000182">
    <property type="entry name" value="GNAT_dom"/>
</dbReference>
<evidence type="ECO:0000259" key="1">
    <source>
        <dbReference type="PROSITE" id="PS51186"/>
    </source>
</evidence>
<evidence type="ECO:0000313" key="2">
    <source>
        <dbReference type="EMBL" id="GGB04472.1"/>
    </source>
</evidence>
<keyword evidence="3" id="KW-1185">Reference proteome</keyword>
<dbReference type="CDD" id="cd04301">
    <property type="entry name" value="NAT_SF"/>
    <property type="match status" value="1"/>
</dbReference>
<evidence type="ECO:0000313" key="3">
    <source>
        <dbReference type="Proteomes" id="UP000651977"/>
    </source>
</evidence>
<dbReference type="EMBL" id="BMDY01000008">
    <property type="protein sequence ID" value="GGB04472.1"/>
    <property type="molecule type" value="Genomic_DNA"/>
</dbReference>
<dbReference type="Proteomes" id="UP000651977">
    <property type="component" value="Unassembled WGS sequence"/>
</dbReference>
<dbReference type="PROSITE" id="PS51186">
    <property type="entry name" value="GNAT"/>
    <property type="match status" value="1"/>
</dbReference>
<dbReference type="InterPro" id="IPR016181">
    <property type="entry name" value="Acyl_CoA_acyltransferase"/>
</dbReference>
<comment type="caution">
    <text evidence="2">The sequence shown here is derived from an EMBL/GenBank/DDBJ whole genome shotgun (WGS) entry which is preliminary data.</text>
</comment>
<dbReference type="SUPFAM" id="SSF55729">
    <property type="entry name" value="Acyl-CoA N-acyltransferases (Nat)"/>
    <property type="match status" value="1"/>
</dbReference>
<dbReference type="RefSeq" id="WP_055733676.1">
    <property type="nucleotide sequence ID" value="NZ_BMDY01000008.1"/>
</dbReference>
<gene>
    <name evidence="2" type="ORF">GCM10007414_17260</name>
</gene>
<accession>A0ABQ1I1S0</accession>
<protein>
    <submittedName>
        <fullName evidence="2">GNAT family acetyltransferase</fullName>
    </submittedName>
</protein>
<reference evidence="3" key="1">
    <citation type="journal article" date="2019" name="Int. J. Syst. Evol. Microbiol.">
        <title>The Global Catalogue of Microorganisms (GCM) 10K type strain sequencing project: providing services to taxonomists for standard genome sequencing and annotation.</title>
        <authorList>
            <consortium name="The Broad Institute Genomics Platform"/>
            <consortium name="The Broad Institute Genome Sequencing Center for Infectious Disease"/>
            <person name="Wu L."/>
            <person name="Ma J."/>
        </authorList>
    </citation>
    <scope>NUCLEOTIDE SEQUENCE [LARGE SCALE GENOMIC DNA]</scope>
    <source>
        <strain evidence="3">CGMCC 1.10131</strain>
    </source>
</reference>
<sequence>MTTWQSATFEQLSTTQLYQILALREEVFIVEQRCPYQDADGQDFKALHLMAYQDQQLLAYARIFTPEQNQAKIGRVVTKGSGRGQGLGQQLMQRAIAHCQQHWPKATIMISAQRYLEKFYQDLGFEICSEPYLEDDIPHIAMRITAID</sequence>
<organism evidence="2 3">
    <name type="scientific">Agarivorans gilvus</name>
    <dbReference type="NCBI Taxonomy" id="680279"/>
    <lineage>
        <taxon>Bacteria</taxon>
        <taxon>Pseudomonadati</taxon>
        <taxon>Pseudomonadota</taxon>
        <taxon>Gammaproteobacteria</taxon>
        <taxon>Alteromonadales</taxon>
        <taxon>Alteromonadaceae</taxon>
        <taxon>Agarivorans</taxon>
    </lineage>
</organism>